<name>A0AAV3W3N0_9CLOT</name>
<feature type="domain" description="AMP-binding enzyme C-terminal" evidence="5">
    <location>
        <begin position="407"/>
        <end position="483"/>
    </location>
</feature>
<dbReference type="GO" id="GO:0006631">
    <property type="term" value="P:fatty acid metabolic process"/>
    <property type="evidence" value="ECO:0007669"/>
    <property type="project" value="TreeGrafter"/>
</dbReference>
<dbReference type="PROSITE" id="PS00455">
    <property type="entry name" value="AMP_BINDING"/>
    <property type="match status" value="1"/>
</dbReference>
<sequence>MDTLVEAIERNREIIPDKIALRYKKDILTYRELQNKIELVSGYLESIGIEKGDRIILEALSKFDYVITFIAAQRVGAITIPIERAPKFEVLNHIYNLTEAKIYLSSNGKSVDRISAKSYKTVLEQAKLKQIRGAYKKPSPEDIGELIFTTGSTGKPKGTTHTLKGINCNMKNTWHGIGMLDTDIILLPLPLNHSFGMRVLRSALLIGATIVLQNGSVFIKETESNIESYSCTALACVSTAMEMMLQQIDETKVGDVFGRLRYIEFSAGAVPVQLRKKLLRLLPNTEIHNTWGSSESGGCLFLNLKECPDKIESMGKPLDNIQVCLIEQDNNKILEGIGEKVIGKMALKGDMQMIGYWGQEDLSKEILKDGWLIMSDLVWKDSDGYFYMIGRADDIINTAGEKVSPNEIETVVNQYLNVKESACVGVKDPDGVLGEIPIIYIVADKNLINLNSLKEYLAQKLSSYKIPSHFIFLDSLPRNAMGKIERKKLRKMWEDSKGIESLNPVLQNIFQRRSIRNFTNQSIPKDILELLIEAGKAAPSGKNLKTRRFTVIQSENEIRRLKEITKEILVREKKTLNGFENPKVLILISNDRRNQDGIQDSACSAENIMLSATSFGLGSVWLNGLMTICDIPEIRMKLDEYKIPKNHIVWAAIALGYPETTGIPPEEKGNVVCYIGEA</sequence>
<dbReference type="PANTHER" id="PTHR43201">
    <property type="entry name" value="ACYL-COA SYNTHETASE"/>
    <property type="match status" value="1"/>
</dbReference>
<keyword evidence="2" id="KW-0436">Ligase</keyword>
<feature type="domain" description="Nitroreductase" evidence="4">
    <location>
        <begin position="509"/>
        <end position="657"/>
    </location>
</feature>
<protein>
    <recommendedName>
        <fullName evidence="8">AMP-binding protein</fullName>
    </recommendedName>
</protein>
<dbReference type="InterPro" id="IPR045851">
    <property type="entry name" value="AMP-bd_C_sf"/>
</dbReference>
<dbReference type="CDD" id="cd02062">
    <property type="entry name" value="Nitro_FMN_reductase"/>
    <property type="match status" value="1"/>
</dbReference>
<dbReference type="Gene3D" id="3.40.50.12780">
    <property type="entry name" value="N-terminal domain of ligase-like"/>
    <property type="match status" value="1"/>
</dbReference>
<evidence type="ECO:0000259" key="5">
    <source>
        <dbReference type="Pfam" id="PF13193"/>
    </source>
</evidence>
<dbReference type="Pfam" id="PF00881">
    <property type="entry name" value="Nitroreductase"/>
    <property type="match status" value="1"/>
</dbReference>
<dbReference type="InterPro" id="IPR000873">
    <property type="entry name" value="AMP-dep_synth/lig_dom"/>
</dbReference>
<accession>A0AAV3W3N0</accession>
<evidence type="ECO:0000256" key="1">
    <source>
        <dbReference type="ARBA" id="ARBA00006432"/>
    </source>
</evidence>
<keyword evidence="7" id="KW-1185">Reference proteome</keyword>
<evidence type="ECO:0000313" key="7">
    <source>
        <dbReference type="Proteomes" id="UP000325212"/>
    </source>
</evidence>
<dbReference type="EMBL" id="BJLA01000017">
    <property type="protein sequence ID" value="GEA32987.1"/>
    <property type="molecule type" value="Genomic_DNA"/>
</dbReference>
<dbReference type="AlphaFoldDB" id="A0AAV3W3N0"/>
<dbReference type="Gene3D" id="3.30.300.30">
    <property type="match status" value="1"/>
</dbReference>
<dbReference type="GO" id="GO:0016491">
    <property type="term" value="F:oxidoreductase activity"/>
    <property type="evidence" value="ECO:0007669"/>
    <property type="project" value="InterPro"/>
</dbReference>
<dbReference type="InterPro" id="IPR029479">
    <property type="entry name" value="Nitroreductase"/>
</dbReference>
<dbReference type="InterPro" id="IPR020845">
    <property type="entry name" value="AMP-binding_CS"/>
</dbReference>
<dbReference type="Proteomes" id="UP000325212">
    <property type="component" value="Unassembled WGS sequence"/>
</dbReference>
<dbReference type="SUPFAM" id="SSF55469">
    <property type="entry name" value="FMN-dependent nitroreductase-like"/>
    <property type="match status" value="1"/>
</dbReference>
<dbReference type="Pfam" id="PF00501">
    <property type="entry name" value="AMP-binding"/>
    <property type="match status" value="1"/>
</dbReference>
<dbReference type="Gene3D" id="3.40.109.10">
    <property type="entry name" value="NADH Oxidase"/>
    <property type="match status" value="1"/>
</dbReference>
<proteinExistence type="inferred from homology"/>
<dbReference type="InterPro" id="IPR025110">
    <property type="entry name" value="AMP-bd_C"/>
</dbReference>
<evidence type="ECO:0000313" key="6">
    <source>
        <dbReference type="EMBL" id="GEA32987.1"/>
    </source>
</evidence>
<evidence type="ECO:0000259" key="4">
    <source>
        <dbReference type="Pfam" id="PF00881"/>
    </source>
</evidence>
<evidence type="ECO:0000256" key="2">
    <source>
        <dbReference type="ARBA" id="ARBA00022598"/>
    </source>
</evidence>
<organism evidence="6 7">
    <name type="scientific">Clostridium diolis</name>
    <dbReference type="NCBI Taxonomy" id="223919"/>
    <lineage>
        <taxon>Bacteria</taxon>
        <taxon>Bacillati</taxon>
        <taxon>Bacillota</taxon>
        <taxon>Clostridia</taxon>
        <taxon>Eubacteriales</taxon>
        <taxon>Clostridiaceae</taxon>
        <taxon>Clostridium</taxon>
    </lineage>
</organism>
<dbReference type="GO" id="GO:0031956">
    <property type="term" value="F:medium-chain fatty acid-CoA ligase activity"/>
    <property type="evidence" value="ECO:0007669"/>
    <property type="project" value="TreeGrafter"/>
</dbReference>
<reference evidence="6 7" key="1">
    <citation type="submission" date="2019-06" db="EMBL/GenBank/DDBJ databases">
        <title>Draft genome sequence of Clostridium diolis DSM 15410.</title>
        <authorList>
            <person name="Kobayashi H."/>
            <person name="Tanizawa Y."/>
            <person name="Tohno M."/>
        </authorList>
    </citation>
    <scope>NUCLEOTIDE SEQUENCE [LARGE SCALE GENOMIC DNA]</scope>
    <source>
        <strain evidence="6 7">DSM 15410</strain>
    </source>
</reference>
<dbReference type="InterPro" id="IPR000415">
    <property type="entry name" value="Nitroreductase-like"/>
</dbReference>
<dbReference type="RefSeq" id="WP_039771682.1">
    <property type="nucleotide sequence ID" value="NZ_BJLA01000017.1"/>
</dbReference>
<dbReference type="Pfam" id="PF13193">
    <property type="entry name" value="AMP-binding_C"/>
    <property type="match status" value="1"/>
</dbReference>
<evidence type="ECO:0008006" key="8">
    <source>
        <dbReference type="Google" id="ProtNLM"/>
    </source>
</evidence>
<comment type="similarity">
    <text evidence="1">Belongs to the ATP-dependent AMP-binding enzyme family.</text>
</comment>
<feature type="domain" description="AMP-dependent synthetase/ligase" evidence="3">
    <location>
        <begin position="15"/>
        <end position="357"/>
    </location>
</feature>
<dbReference type="PANTHER" id="PTHR43201:SF5">
    <property type="entry name" value="MEDIUM-CHAIN ACYL-COA LIGASE ACSF2, MITOCHONDRIAL"/>
    <property type="match status" value="1"/>
</dbReference>
<comment type="caution">
    <text evidence="6">The sequence shown here is derived from an EMBL/GenBank/DDBJ whole genome shotgun (WGS) entry which is preliminary data.</text>
</comment>
<gene>
    <name evidence="6" type="ORF">CDIOL_39100</name>
</gene>
<evidence type="ECO:0000259" key="3">
    <source>
        <dbReference type="Pfam" id="PF00501"/>
    </source>
</evidence>
<dbReference type="InterPro" id="IPR042099">
    <property type="entry name" value="ANL_N_sf"/>
</dbReference>
<dbReference type="SUPFAM" id="SSF56801">
    <property type="entry name" value="Acetyl-CoA synthetase-like"/>
    <property type="match status" value="1"/>
</dbReference>